<evidence type="ECO:0000256" key="4">
    <source>
        <dbReference type="ARBA" id="ARBA00023136"/>
    </source>
</evidence>
<organism evidence="7 8">
    <name type="scientific">Carpinus fangiana</name>
    <dbReference type="NCBI Taxonomy" id="176857"/>
    <lineage>
        <taxon>Eukaryota</taxon>
        <taxon>Viridiplantae</taxon>
        <taxon>Streptophyta</taxon>
        <taxon>Embryophyta</taxon>
        <taxon>Tracheophyta</taxon>
        <taxon>Spermatophyta</taxon>
        <taxon>Magnoliopsida</taxon>
        <taxon>eudicotyledons</taxon>
        <taxon>Gunneridae</taxon>
        <taxon>Pentapetalae</taxon>
        <taxon>rosids</taxon>
        <taxon>fabids</taxon>
        <taxon>Fagales</taxon>
        <taxon>Betulaceae</taxon>
        <taxon>Carpinus</taxon>
    </lineage>
</organism>
<dbReference type="PANTHER" id="PTHR12883:SF0">
    <property type="entry name" value="PAT COMPLEX SUBUNIT CCDC47"/>
    <property type="match status" value="1"/>
</dbReference>
<reference evidence="7 8" key="1">
    <citation type="submission" date="2019-06" db="EMBL/GenBank/DDBJ databases">
        <title>A chromosomal-level reference genome of Carpinus fangiana (Coryloideae, Betulaceae).</title>
        <authorList>
            <person name="Yang X."/>
            <person name="Wang Z."/>
            <person name="Zhang L."/>
            <person name="Hao G."/>
            <person name="Liu J."/>
            <person name="Yang Y."/>
        </authorList>
    </citation>
    <scope>NUCLEOTIDE SEQUENCE [LARGE SCALE GENOMIC DNA]</scope>
    <source>
        <strain evidence="7">Cfa_2016G</strain>
        <tissue evidence="7">Leaf</tissue>
    </source>
</reference>
<proteinExistence type="predicted"/>
<sequence length="458" mass="51212">MADFIKGLFGGPQAQKPLNPAAADEPSLTTAIDFADFAHAPAPTPASIVSNVASAISSATEATPTSGAPPYQLRPYTKWYRVWERVYLTDFYSEMFILPFIIIVIAFHLWGSGKNRRKARAWAQAHIPLLDAEYASVGFDRANKPLAETPGSELDRLRKVSEAEYLGYASGRQNVAFVDIKLTLAKRFNPMARIGEEATGFLFESMPAPRERMEATAYPFDGTETALLAASPSGSKPEKFKSSYDGFVFAIVHKDSMKFLRDGRYDLSLTQTRDHAKLPAWATVMSESAEITDALLTPDLVAAVAQAGDAAFEALILSDQPIDKPQRLQDTVPKKRVSLSLRLPAGDAHADSRALFTYFLRLPDLLAAGAHFRPEALRRVRATRDDEVKKLRRADEDERAEERRVKLEKDKKEERDRKLKGMSADEQQADFRDWGRSYSWGSKTHVQKASWKCRHNQK</sequence>
<evidence type="ECO:0000256" key="6">
    <source>
        <dbReference type="SAM" id="Phobius"/>
    </source>
</evidence>
<name>A0A5N6L0X8_9ROSI</name>
<comment type="subcellular location">
    <subcellularLocation>
        <location evidence="1">Membrane</location>
        <topology evidence="1">Single-pass membrane protein</topology>
    </subcellularLocation>
</comment>
<keyword evidence="3 6" id="KW-1133">Transmembrane helix</keyword>
<feature type="transmembrane region" description="Helical" evidence="6">
    <location>
        <begin position="91"/>
        <end position="110"/>
    </location>
</feature>
<dbReference type="GO" id="GO:0005783">
    <property type="term" value="C:endoplasmic reticulum"/>
    <property type="evidence" value="ECO:0007669"/>
    <property type="project" value="InterPro"/>
</dbReference>
<dbReference type="GO" id="GO:0032469">
    <property type="term" value="P:endoplasmic reticulum calcium ion homeostasis"/>
    <property type="evidence" value="ECO:0007669"/>
    <property type="project" value="InterPro"/>
</dbReference>
<dbReference type="GO" id="GO:0016020">
    <property type="term" value="C:membrane"/>
    <property type="evidence" value="ECO:0007669"/>
    <property type="project" value="UniProtKB-SubCell"/>
</dbReference>
<dbReference type="GO" id="GO:0005509">
    <property type="term" value="F:calcium ion binding"/>
    <property type="evidence" value="ECO:0007669"/>
    <property type="project" value="InterPro"/>
</dbReference>
<evidence type="ECO:0000256" key="3">
    <source>
        <dbReference type="ARBA" id="ARBA00022989"/>
    </source>
</evidence>
<evidence type="ECO:0000313" key="8">
    <source>
        <dbReference type="Proteomes" id="UP000327013"/>
    </source>
</evidence>
<feature type="compositionally biased region" description="Basic and acidic residues" evidence="5">
    <location>
        <begin position="393"/>
        <end position="419"/>
    </location>
</feature>
<evidence type="ECO:0008006" key="9">
    <source>
        <dbReference type="Google" id="ProtNLM"/>
    </source>
</evidence>
<accession>A0A5N6L0X8</accession>
<comment type="caution">
    <text evidence="7">The sequence shown here is derived from an EMBL/GenBank/DDBJ whole genome shotgun (WGS) entry which is preliminary data.</text>
</comment>
<dbReference type="PANTHER" id="PTHR12883">
    <property type="entry name" value="ADIPOCYTE-SPECIFIC PROTEIN 4-RELATED"/>
    <property type="match status" value="1"/>
</dbReference>
<dbReference type="Pfam" id="PF07946">
    <property type="entry name" value="CCDC47"/>
    <property type="match status" value="1"/>
</dbReference>
<gene>
    <name evidence="7" type="ORF">FH972_025210</name>
</gene>
<evidence type="ECO:0000256" key="5">
    <source>
        <dbReference type="SAM" id="MobiDB-lite"/>
    </source>
</evidence>
<evidence type="ECO:0000313" key="7">
    <source>
        <dbReference type="EMBL" id="KAB8446228.1"/>
    </source>
</evidence>
<evidence type="ECO:0000256" key="2">
    <source>
        <dbReference type="ARBA" id="ARBA00022692"/>
    </source>
</evidence>
<keyword evidence="2 6" id="KW-0812">Transmembrane</keyword>
<dbReference type="Proteomes" id="UP000327013">
    <property type="component" value="Unassembled WGS sequence"/>
</dbReference>
<dbReference type="EMBL" id="VIBQ01000038">
    <property type="protein sequence ID" value="KAB8446228.1"/>
    <property type="molecule type" value="Genomic_DNA"/>
</dbReference>
<protein>
    <recommendedName>
        <fullName evidence="9">DUF1682 domain-containing protein</fullName>
    </recommendedName>
</protein>
<keyword evidence="8" id="KW-1185">Reference proteome</keyword>
<evidence type="ECO:0000256" key="1">
    <source>
        <dbReference type="ARBA" id="ARBA00004167"/>
    </source>
</evidence>
<dbReference type="AlphaFoldDB" id="A0A5N6L0X8"/>
<dbReference type="OrthoDB" id="10039147at2759"/>
<keyword evidence="4 6" id="KW-0472">Membrane</keyword>
<dbReference type="InterPro" id="IPR012879">
    <property type="entry name" value="CCDC47"/>
</dbReference>
<feature type="region of interest" description="Disordered" evidence="5">
    <location>
        <begin position="393"/>
        <end position="458"/>
    </location>
</feature>